<proteinExistence type="predicted"/>
<dbReference type="EMBL" id="LAYZ01000001">
    <property type="protein sequence ID" value="KKK35782.1"/>
    <property type="molecule type" value="Genomic_DNA"/>
</dbReference>
<evidence type="ECO:0000313" key="2">
    <source>
        <dbReference type="Proteomes" id="UP000034287"/>
    </source>
</evidence>
<dbReference type="PATRIC" id="fig|1432562.3.peg.595"/>
<evidence type="ECO:0008006" key="3">
    <source>
        <dbReference type="Google" id="ProtNLM"/>
    </source>
</evidence>
<dbReference type="STRING" id="1432562.WN59_02900"/>
<dbReference type="PANTHER" id="PTHR17985:SF8">
    <property type="entry name" value="TRANSPORT AND GOLGI ORGANIZATION PROTEIN 2 HOMOLOG"/>
    <property type="match status" value="1"/>
</dbReference>
<gene>
    <name evidence="1" type="ORF">WN59_02900</name>
</gene>
<protein>
    <recommendedName>
        <fullName evidence="3">NRDE family protein</fullName>
    </recommendedName>
</protein>
<dbReference type="OrthoDB" id="4380123at2"/>
<dbReference type="Proteomes" id="UP000034287">
    <property type="component" value="Unassembled WGS sequence"/>
</dbReference>
<dbReference type="AlphaFoldDB" id="A0A0M2SS20"/>
<dbReference type="PANTHER" id="PTHR17985">
    <property type="entry name" value="SER/THR-RICH PROTEIN T10 IN DGCR REGION"/>
    <property type="match status" value="1"/>
</dbReference>
<organism evidence="1 2">
    <name type="scientific">Salinicoccus sediminis</name>
    <dbReference type="NCBI Taxonomy" id="1432562"/>
    <lineage>
        <taxon>Bacteria</taxon>
        <taxon>Bacillati</taxon>
        <taxon>Bacillota</taxon>
        <taxon>Bacilli</taxon>
        <taxon>Bacillales</taxon>
        <taxon>Staphylococcaceae</taxon>
        <taxon>Salinicoccus</taxon>
    </lineage>
</organism>
<comment type="caution">
    <text evidence="1">The sequence shown here is derived from an EMBL/GenBank/DDBJ whole genome shotgun (WGS) entry which is preliminary data.</text>
</comment>
<keyword evidence="2" id="KW-1185">Reference proteome</keyword>
<evidence type="ECO:0000313" key="1">
    <source>
        <dbReference type="EMBL" id="KKK35782.1"/>
    </source>
</evidence>
<sequence length="254" mass="28614">MCLINFQLNDHEKYKLVLAANRDEEYHRPTEPAKFWDDDGNILAGRDLRGTGTWLGITLDGRIAALTNIRNSDELLNTNLKTRGLLVSGFLQSEDPAEKYLASLKAEAGEYSGFNLIAGSPDELYYLNNYENEVQRIGDGVHGLSNHHLDTPWPKVVKGKHMLSAITSGKVIDVEALFRLLKDSDTAPVEDLPDTGLSNELETQLSSLFIDTENYGTRCSTVLVVDKDDNVEFIERTYEHGRMTDEKRYAFTIR</sequence>
<dbReference type="RefSeq" id="WP_046512267.1">
    <property type="nucleotide sequence ID" value="NZ_LAYZ01000001.1"/>
</dbReference>
<accession>A0A0M2SS20</accession>
<dbReference type="InterPro" id="IPR008551">
    <property type="entry name" value="TANGO2"/>
</dbReference>
<reference evidence="1 2" key="1">
    <citation type="submission" date="2015-04" db="EMBL/GenBank/DDBJ databases">
        <title>Taxonomic description and genome sequence of Salinicoccus sediminis sp. nov., a novel hyper halotolerant bacterium isolated from marine sediment.</title>
        <authorList>
            <person name="Mathan Kumar R."/>
            <person name="Kaur G."/>
            <person name="Kumar N."/>
            <person name="Kumar A."/>
            <person name="Singh N.K."/>
            <person name="Kaur N."/>
            <person name="Mayilraj S."/>
        </authorList>
    </citation>
    <scope>NUCLEOTIDE SEQUENCE [LARGE SCALE GENOMIC DNA]</scope>
    <source>
        <strain evidence="1 2">SV-16</strain>
    </source>
</reference>
<dbReference type="Pfam" id="PF05742">
    <property type="entry name" value="TANGO2"/>
    <property type="match status" value="1"/>
</dbReference>
<name>A0A0M2SS20_9STAP</name>